<keyword evidence="5 7" id="KW-0326">Glycosidase</keyword>
<dbReference type="AlphaFoldDB" id="A0A381DK23"/>
<dbReference type="GO" id="GO:0005975">
    <property type="term" value="P:carbohydrate metabolic process"/>
    <property type="evidence" value="ECO:0007669"/>
    <property type="project" value="InterPro"/>
</dbReference>
<dbReference type="OrthoDB" id="9781691at2"/>
<dbReference type="GO" id="GO:0009254">
    <property type="term" value="P:peptidoglycan turnover"/>
    <property type="evidence" value="ECO:0007669"/>
    <property type="project" value="TreeGrafter"/>
</dbReference>
<evidence type="ECO:0000256" key="5">
    <source>
        <dbReference type="ARBA" id="ARBA00023295"/>
    </source>
</evidence>
<dbReference type="STRING" id="32024.GCA_000788295_01376"/>
<evidence type="ECO:0000256" key="1">
    <source>
        <dbReference type="ARBA" id="ARBA00001231"/>
    </source>
</evidence>
<dbReference type="InterPro" id="IPR050226">
    <property type="entry name" value="NagZ_Beta-hexosaminidase"/>
</dbReference>
<evidence type="ECO:0000313" key="7">
    <source>
        <dbReference type="EMBL" id="SUX10960.1"/>
    </source>
</evidence>
<evidence type="ECO:0000256" key="3">
    <source>
        <dbReference type="ARBA" id="ARBA00012663"/>
    </source>
</evidence>
<dbReference type="InterPro" id="IPR001764">
    <property type="entry name" value="Glyco_hydro_3_N"/>
</dbReference>
<dbReference type="RefSeq" id="WP_089181749.1">
    <property type="nucleotide sequence ID" value="NZ_CP043427.1"/>
</dbReference>
<evidence type="ECO:0000256" key="2">
    <source>
        <dbReference type="ARBA" id="ARBA00005336"/>
    </source>
</evidence>
<dbReference type="GO" id="GO:0004563">
    <property type="term" value="F:beta-N-acetylhexosaminidase activity"/>
    <property type="evidence" value="ECO:0007669"/>
    <property type="project" value="UniProtKB-EC"/>
</dbReference>
<reference evidence="7 8" key="1">
    <citation type="submission" date="2018-06" db="EMBL/GenBank/DDBJ databases">
        <authorList>
            <consortium name="Pathogen Informatics"/>
            <person name="Doyle S."/>
        </authorList>
    </citation>
    <scope>NUCLEOTIDE SEQUENCE [LARGE SCALE GENOMIC DNA]</scope>
    <source>
        <strain evidence="7 8">NCTC12475</strain>
    </source>
</reference>
<evidence type="ECO:0000259" key="6">
    <source>
        <dbReference type="Pfam" id="PF00933"/>
    </source>
</evidence>
<comment type="catalytic activity">
    <reaction evidence="1">
        <text>Hydrolysis of terminal non-reducing N-acetyl-D-hexosamine residues in N-acetyl-beta-D-hexosaminides.</text>
        <dbReference type="EC" id="3.2.1.52"/>
    </reaction>
</comment>
<evidence type="ECO:0000313" key="8">
    <source>
        <dbReference type="Proteomes" id="UP000254920"/>
    </source>
</evidence>
<dbReference type="PANTHER" id="PTHR30480:SF13">
    <property type="entry name" value="BETA-HEXOSAMINIDASE"/>
    <property type="match status" value="1"/>
</dbReference>
<name>A0A381DK23_9BACT</name>
<dbReference type="InterPro" id="IPR017853">
    <property type="entry name" value="GH"/>
</dbReference>
<sequence>MRIVFIFLLILSVAFCDQNNTKPSLKRMIGQMIVAGFDSTSVDSKEFKQLLKDLSYGRIGGIILLEKNFQDKEQLLTLIDKIRHISTTLPPFLGIDEKTIYKLNSSYIDYDMLENMAINSKPVKTLYTNIADDIKSYSINLNLAPNVNTKNKILKNNQISAYANEFIDIFTQKNVIPVMKYFPSNDSAKIYDYSDLKVYFDMIGKIDIIMSSSAKFSNLDPNNEAYFSNIILYSILRKELGFNGVIMSDDLLKTGNIIQNAIKAIIAGNDIVFVSSNLHNNKSLANEMVNAINKAVIDGKISSKQIESSYLRIKKLKEKLR</sequence>
<keyword evidence="4 7" id="KW-0378">Hydrolase</keyword>
<keyword evidence="8" id="KW-1185">Reference proteome</keyword>
<feature type="domain" description="Glycoside hydrolase family 3 N-terminal" evidence="6">
    <location>
        <begin position="28"/>
        <end position="315"/>
    </location>
</feature>
<dbReference type="Gene3D" id="3.20.20.300">
    <property type="entry name" value="Glycoside hydrolase, family 3, N-terminal domain"/>
    <property type="match status" value="1"/>
</dbReference>
<accession>A0A381DK23</accession>
<dbReference type="GeneID" id="93089831"/>
<evidence type="ECO:0000256" key="4">
    <source>
        <dbReference type="ARBA" id="ARBA00022801"/>
    </source>
</evidence>
<protein>
    <recommendedName>
        <fullName evidence="3">beta-N-acetylhexosaminidase</fullName>
        <ecNumber evidence="3">3.2.1.52</ecNumber>
    </recommendedName>
</protein>
<organism evidence="7 8">
    <name type="scientific">Campylobacter sputorum subsp. sputorum</name>
    <dbReference type="NCBI Taxonomy" id="32024"/>
    <lineage>
        <taxon>Bacteria</taxon>
        <taxon>Pseudomonadati</taxon>
        <taxon>Campylobacterota</taxon>
        <taxon>Epsilonproteobacteria</taxon>
        <taxon>Campylobacterales</taxon>
        <taxon>Campylobacteraceae</taxon>
        <taxon>Campylobacter</taxon>
    </lineage>
</organism>
<dbReference type="EMBL" id="UFVD01000001">
    <property type="protein sequence ID" value="SUX10960.1"/>
    <property type="molecule type" value="Genomic_DNA"/>
</dbReference>
<dbReference type="SUPFAM" id="SSF51445">
    <property type="entry name" value="(Trans)glycosidases"/>
    <property type="match status" value="1"/>
</dbReference>
<gene>
    <name evidence="7" type="primary">nagZ</name>
    <name evidence="7" type="ORF">NCTC12475_01173</name>
</gene>
<dbReference type="EC" id="3.2.1.52" evidence="3"/>
<proteinExistence type="inferred from homology"/>
<dbReference type="Pfam" id="PF00933">
    <property type="entry name" value="Glyco_hydro_3"/>
    <property type="match status" value="1"/>
</dbReference>
<dbReference type="PANTHER" id="PTHR30480">
    <property type="entry name" value="BETA-HEXOSAMINIDASE-RELATED"/>
    <property type="match status" value="1"/>
</dbReference>
<comment type="similarity">
    <text evidence="2">Belongs to the glycosyl hydrolase 3 family.</text>
</comment>
<dbReference type="InterPro" id="IPR036962">
    <property type="entry name" value="Glyco_hydro_3_N_sf"/>
</dbReference>
<dbReference type="Proteomes" id="UP000254920">
    <property type="component" value="Unassembled WGS sequence"/>
</dbReference>